<gene>
    <name evidence="2" type="ORF">SAMN04488053_10416</name>
</gene>
<dbReference type="PANTHER" id="PTHR46387:SF2">
    <property type="entry name" value="RIBONUCLEASE HI"/>
    <property type="match status" value="1"/>
</dbReference>
<dbReference type="Pfam" id="PF13456">
    <property type="entry name" value="RVT_3"/>
    <property type="match status" value="1"/>
</dbReference>
<dbReference type="CDD" id="cd09279">
    <property type="entry name" value="RNase_HI_like"/>
    <property type="match status" value="1"/>
</dbReference>
<accession>A0A1H0EQ32</accession>
<dbReference type="EMBL" id="FNIL01000004">
    <property type="protein sequence ID" value="SDN84514.1"/>
    <property type="molecule type" value="Genomic_DNA"/>
</dbReference>
<dbReference type="OrthoDB" id="2680098at2"/>
<dbReference type="Proteomes" id="UP000198778">
    <property type="component" value="Unassembled WGS sequence"/>
</dbReference>
<keyword evidence="3" id="KW-1185">Reference proteome</keyword>
<dbReference type="STRING" id="745820.SAMN04488053_10416"/>
<dbReference type="InterPro" id="IPR012337">
    <property type="entry name" value="RNaseH-like_sf"/>
</dbReference>
<dbReference type="SUPFAM" id="SSF53098">
    <property type="entry name" value="Ribonuclease H-like"/>
    <property type="match status" value="1"/>
</dbReference>
<organism evidence="2 3">
    <name type="scientific">Alkalicoccus daliensis</name>
    <dbReference type="NCBI Taxonomy" id="745820"/>
    <lineage>
        <taxon>Bacteria</taxon>
        <taxon>Bacillati</taxon>
        <taxon>Bacillota</taxon>
        <taxon>Bacilli</taxon>
        <taxon>Bacillales</taxon>
        <taxon>Bacillaceae</taxon>
        <taxon>Alkalicoccus</taxon>
    </lineage>
</organism>
<feature type="domain" description="RNase H type-1" evidence="1">
    <location>
        <begin position="70"/>
        <end position="207"/>
    </location>
</feature>
<dbReference type="AlphaFoldDB" id="A0A1H0EQ32"/>
<evidence type="ECO:0000259" key="1">
    <source>
        <dbReference type="PROSITE" id="PS50879"/>
    </source>
</evidence>
<dbReference type="NCBIfam" id="NF005822">
    <property type="entry name" value="PRK07708.1"/>
    <property type="match status" value="1"/>
</dbReference>
<dbReference type="GO" id="GO:0004523">
    <property type="term" value="F:RNA-DNA hybrid ribonuclease activity"/>
    <property type="evidence" value="ECO:0007669"/>
    <property type="project" value="InterPro"/>
</dbReference>
<reference evidence="3" key="1">
    <citation type="submission" date="2016-10" db="EMBL/GenBank/DDBJ databases">
        <authorList>
            <person name="Varghese N."/>
            <person name="Submissions S."/>
        </authorList>
    </citation>
    <scope>NUCLEOTIDE SEQUENCE [LARGE SCALE GENOMIC DNA]</scope>
    <source>
        <strain evidence="3">CGMCC 1.10369</strain>
    </source>
</reference>
<proteinExistence type="predicted"/>
<dbReference type="PROSITE" id="PS50879">
    <property type="entry name" value="RNASE_H_1"/>
    <property type="match status" value="1"/>
</dbReference>
<dbReference type="Gene3D" id="3.30.420.10">
    <property type="entry name" value="Ribonuclease H-like superfamily/Ribonuclease H"/>
    <property type="match status" value="1"/>
</dbReference>
<dbReference type="PANTHER" id="PTHR46387">
    <property type="entry name" value="POLYNUCLEOTIDYL TRANSFERASE, RIBONUCLEASE H-LIKE SUPERFAMILY PROTEIN"/>
    <property type="match status" value="1"/>
</dbReference>
<protein>
    <submittedName>
        <fullName evidence="2">Ribonuclease HI</fullName>
    </submittedName>
</protein>
<sequence length="217" mass="25104">MKGRLEMNYFPLKGSKIKLYSEEMEMEEAHKAAEDLLNTGRTKEIVFIDQRESGWNMKEMQKYLTEIEEEPHNVTIYFDGGFDRNSTEAGVGAVIYYEQNGKHYRVRKNSLVENLLTNNEAEYAALYFALQELEPLGVHHLPVEIKGDSQVVINQLSGEWPVMEKTLNEWVDKIEEKLKETGITPEYCLIVRKKNQEADQLASQAIQKIEISSKKEI</sequence>
<dbReference type="InterPro" id="IPR002156">
    <property type="entry name" value="RNaseH_domain"/>
</dbReference>
<name>A0A1H0EQ32_9BACI</name>
<dbReference type="RefSeq" id="WP_090842431.1">
    <property type="nucleotide sequence ID" value="NZ_FNIL01000004.1"/>
</dbReference>
<dbReference type="GO" id="GO:0003676">
    <property type="term" value="F:nucleic acid binding"/>
    <property type="evidence" value="ECO:0007669"/>
    <property type="project" value="InterPro"/>
</dbReference>
<dbReference type="InterPro" id="IPR036397">
    <property type="entry name" value="RNaseH_sf"/>
</dbReference>
<evidence type="ECO:0000313" key="3">
    <source>
        <dbReference type="Proteomes" id="UP000198778"/>
    </source>
</evidence>
<evidence type="ECO:0000313" key="2">
    <source>
        <dbReference type="EMBL" id="SDN84514.1"/>
    </source>
</evidence>